<name>A0A0E0AGD6_9ORYZ</name>
<dbReference type="STRING" id="40148.A0A0E0AGD6"/>
<organism evidence="2">
    <name type="scientific">Oryza glumipatula</name>
    <dbReference type="NCBI Taxonomy" id="40148"/>
    <lineage>
        <taxon>Eukaryota</taxon>
        <taxon>Viridiplantae</taxon>
        <taxon>Streptophyta</taxon>
        <taxon>Embryophyta</taxon>
        <taxon>Tracheophyta</taxon>
        <taxon>Spermatophyta</taxon>
        <taxon>Magnoliopsida</taxon>
        <taxon>Liliopsida</taxon>
        <taxon>Poales</taxon>
        <taxon>Poaceae</taxon>
        <taxon>BOP clade</taxon>
        <taxon>Oryzoideae</taxon>
        <taxon>Oryzeae</taxon>
        <taxon>Oryzinae</taxon>
        <taxon>Oryza</taxon>
    </lineage>
</organism>
<keyword evidence="3" id="KW-1185">Reference proteome</keyword>
<evidence type="ECO:0000313" key="2">
    <source>
        <dbReference type="EnsemblPlants" id="OGLUM07G04230.1"/>
    </source>
</evidence>
<sequence>MEKKTKKKNPSKRGRKRGGRGEGREKKVEEISSSSSSRGRGRRRMAPVKKSKKGKRKSKDSGKLKIVKYGGGAPPLPPELRGLDTEWWYTFLHKHSELDLLVSIQFPERLIRAYALAARTLAH</sequence>
<reference evidence="2" key="2">
    <citation type="submission" date="2018-05" db="EMBL/GenBank/DDBJ databases">
        <title>OgluRS3 (Oryza glumaepatula Reference Sequence Version 3).</title>
        <authorList>
            <person name="Zhang J."/>
            <person name="Kudrna D."/>
            <person name="Lee S."/>
            <person name="Talag J."/>
            <person name="Welchert J."/>
            <person name="Wing R.A."/>
        </authorList>
    </citation>
    <scope>NUCLEOTIDE SEQUENCE [LARGE SCALE GENOMIC DNA]</scope>
</reference>
<reference evidence="2" key="1">
    <citation type="submission" date="2015-04" db="UniProtKB">
        <authorList>
            <consortium name="EnsemblPlants"/>
        </authorList>
    </citation>
    <scope>IDENTIFICATION</scope>
</reference>
<feature type="compositionally biased region" description="Basic residues" evidence="1">
    <location>
        <begin position="1"/>
        <end position="18"/>
    </location>
</feature>
<dbReference type="Proteomes" id="UP000026961">
    <property type="component" value="Chromosome 7"/>
</dbReference>
<dbReference type="AlphaFoldDB" id="A0A0E0AGD6"/>
<feature type="region of interest" description="Disordered" evidence="1">
    <location>
        <begin position="1"/>
        <end position="75"/>
    </location>
</feature>
<evidence type="ECO:0000313" key="3">
    <source>
        <dbReference type="Proteomes" id="UP000026961"/>
    </source>
</evidence>
<proteinExistence type="predicted"/>
<dbReference type="Gramene" id="OGLUM07G04230.1">
    <property type="protein sequence ID" value="OGLUM07G04230.1"/>
    <property type="gene ID" value="OGLUM07G04230"/>
</dbReference>
<accession>A0A0E0AGD6</accession>
<dbReference type="HOGENOM" id="CLU_2018809_0_0_1"/>
<protein>
    <submittedName>
        <fullName evidence="2">Uncharacterized protein</fullName>
    </submittedName>
</protein>
<dbReference type="EnsemblPlants" id="OGLUM07G04230.1">
    <property type="protein sequence ID" value="OGLUM07G04230.1"/>
    <property type="gene ID" value="OGLUM07G04230"/>
</dbReference>
<feature type="compositionally biased region" description="Basic residues" evidence="1">
    <location>
        <begin position="39"/>
        <end position="58"/>
    </location>
</feature>
<evidence type="ECO:0000256" key="1">
    <source>
        <dbReference type="SAM" id="MobiDB-lite"/>
    </source>
</evidence>
<feature type="compositionally biased region" description="Basic and acidic residues" evidence="1">
    <location>
        <begin position="19"/>
        <end position="30"/>
    </location>
</feature>